<reference evidence="3 4" key="1">
    <citation type="submission" date="2019-08" db="EMBL/GenBank/DDBJ databases">
        <authorList>
            <person name="Alioto T."/>
            <person name="Alioto T."/>
            <person name="Gomez Garrido J."/>
        </authorList>
    </citation>
    <scope>NUCLEOTIDE SEQUENCE [LARGE SCALE GENOMIC DNA]</scope>
</reference>
<protein>
    <submittedName>
        <fullName evidence="3">RNA binding activity-knot of a chromodomain,Chromo domain-like</fullName>
    </submittedName>
</protein>
<feature type="domain" description="MSL3 chromodomain-like" evidence="2">
    <location>
        <begin position="48"/>
        <end position="109"/>
    </location>
</feature>
<name>A0A5E4MXZ0_9HEMI</name>
<dbReference type="OrthoDB" id="124855at2759"/>
<dbReference type="AlphaFoldDB" id="A0A5E4MXZ0"/>
<sequence>MVAIFLVVSCSSLLRFLFCTAHYLVVAIGKRFKMEVDETRNDNKKFMFNEGERLFVYYKKEIYEGMCKETRWSIDNSQPEFLIHYIGWKNKWDEWMDEDQLLKWTDVNYIYYRRAKAARMKYSKESKNFNYLISKKRKQVERKKGKVDMNQKKPGKIPVKIQMKKPKKNEQEKTLEENKKNQNNIEKKMILKKKEEKKEKNKTLEKEPKNEMHSQHEMEDDKQETLEKQPEKKISLLFSSLASQQEKEGKKQDLSKINFHNDSKILNVPRSILNLDQGSMDLQWTRKPLTTEHEEFKKFKKFTNPSIELGSFKYEPPTAVMLDMSNRLLPDCIPRIPESFLKKIWI</sequence>
<evidence type="ECO:0000256" key="1">
    <source>
        <dbReference type="SAM" id="MobiDB-lite"/>
    </source>
</evidence>
<dbReference type="Pfam" id="PF22732">
    <property type="entry name" value="MSL3_chromo-like"/>
    <property type="match status" value="1"/>
</dbReference>
<dbReference type="GO" id="GO:0005694">
    <property type="term" value="C:chromosome"/>
    <property type="evidence" value="ECO:0007669"/>
    <property type="project" value="UniProtKB-ARBA"/>
</dbReference>
<dbReference type="SUPFAM" id="SSF54160">
    <property type="entry name" value="Chromo domain-like"/>
    <property type="match status" value="1"/>
</dbReference>
<keyword evidence="4" id="KW-1185">Reference proteome</keyword>
<evidence type="ECO:0000259" key="2">
    <source>
        <dbReference type="Pfam" id="PF22732"/>
    </source>
</evidence>
<dbReference type="EMBL" id="CABPRJ010001443">
    <property type="protein sequence ID" value="VVC37211.1"/>
    <property type="molecule type" value="Genomic_DNA"/>
</dbReference>
<dbReference type="InterPro" id="IPR016197">
    <property type="entry name" value="Chromo-like_dom_sf"/>
</dbReference>
<dbReference type="Proteomes" id="UP000325440">
    <property type="component" value="Unassembled WGS sequence"/>
</dbReference>
<accession>A0A5E4MXZ0</accession>
<gene>
    <name evidence="3" type="ORF">CINCED_3A010625</name>
</gene>
<dbReference type="Gene3D" id="2.30.30.140">
    <property type="match status" value="1"/>
</dbReference>
<dbReference type="InterPro" id="IPR053820">
    <property type="entry name" value="MSL3_chromo-like"/>
</dbReference>
<evidence type="ECO:0000313" key="3">
    <source>
        <dbReference type="EMBL" id="VVC37211.1"/>
    </source>
</evidence>
<proteinExistence type="predicted"/>
<evidence type="ECO:0000313" key="4">
    <source>
        <dbReference type="Proteomes" id="UP000325440"/>
    </source>
</evidence>
<organism evidence="3 4">
    <name type="scientific">Cinara cedri</name>
    <dbReference type="NCBI Taxonomy" id="506608"/>
    <lineage>
        <taxon>Eukaryota</taxon>
        <taxon>Metazoa</taxon>
        <taxon>Ecdysozoa</taxon>
        <taxon>Arthropoda</taxon>
        <taxon>Hexapoda</taxon>
        <taxon>Insecta</taxon>
        <taxon>Pterygota</taxon>
        <taxon>Neoptera</taxon>
        <taxon>Paraneoptera</taxon>
        <taxon>Hemiptera</taxon>
        <taxon>Sternorrhyncha</taxon>
        <taxon>Aphidomorpha</taxon>
        <taxon>Aphidoidea</taxon>
        <taxon>Aphididae</taxon>
        <taxon>Lachninae</taxon>
        <taxon>Cinara</taxon>
    </lineage>
</organism>
<feature type="compositionally biased region" description="Basic and acidic residues" evidence="1">
    <location>
        <begin position="168"/>
        <end position="229"/>
    </location>
</feature>
<feature type="region of interest" description="Disordered" evidence="1">
    <location>
        <begin position="140"/>
        <end position="229"/>
    </location>
</feature>